<organism evidence="2 3">
    <name type="scientific">Gossypium stocksii</name>
    <dbReference type="NCBI Taxonomy" id="47602"/>
    <lineage>
        <taxon>Eukaryota</taxon>
        <taxon>Viridiplantae</taxon>
        <taxon>Streptophyta</taxon>
        <taxon>Embryophyta</taxon>
        <taxon>Tracheophyta</taxon>
        <taxon>Spermatophyta</taxon>
        <taxon>Magnoliopsida</taxon>
        <taxon>eudicotyledons</taxon>
        <taxon>Gunneridae</taxon>
        <taxon>Pentapetalae</taxon>
        <taxon>rosids</taxon>
        <taxon>malvids</taxon>
        <taxon>Malvales</taxon>
        <taxon>Malvaceae</taxon>
        <taxon>Malvoideae</taxon>
        <taxon>Gossypium</taxon>
    </lineage>
</organism>
<name>A0A9D3WKA3_9ROSI</name>
<feature type="region of interest" description="Disordered" evidence="1">
    <location>
        <begin position="68"/>
        <end position="92"/>
    </location>
</feature>
<gene>
    <name evidence="2" type="ORF">J1N35_002050</name>
</gene>
<evidence type="ECO:0000313" key="2">
    <source>
        <dbReference type="EMBL" id="KAH1130672.1"/>
    </source>
</evidence>
<evidence type="ECO:0000313" key="3">
    <source>
        <dbReference type="Proteomes" id="UP000828251"/>
    </source>
</evidence>
<dbReference type="EMBL" id="JAIQCV010000001">
    <property type="protein sequence ID" value="KAH1130672.1"/>
    <property type="molecule type" value="Genomic_DNA"/>
</dbReference>
<proteinExistence type="predicted"/>
<reference evidence="2 3" key="1">
    <citation type="journal article" date="2021" name="Plant Biotechnol. J.">
        <title>Multi-omics assisted identification of the key and species-specific regulatory components of drought-tolerant mechanisms in Gossypium stocksii.</title>
        <authorList>
            <person name="Yu D."/>
            <person name="Ke L."/>
            <person name="Zhang D."/>
            <person name="Wu Y."/>
            <person name="Sun Y."/>
            <person name="Mei J."/>
            <person name="Sun J."/>
            <person name="Sun Y."/>
        </authorList>
    </citation>
    <scope>NUCLEOTIDE SEQUENCE [LARGE SCALE GENOMIC DNA]</scope>
    <source>
        <strain evidence="3">cv. E1</strain>
        <tissue evidence="2">Leaf</tissue>
    </source>
</reference>
<accession>A0A9D3WKA3</accession>
<dbReference type="Proteomes" id="UP000828251">
    <property type="component" value="Unassembled WGS sequence"/>
</dbReference>
<sequence>MVIHAQVVACPLNLSQVNFNCLQNVIAKFLNFNVYNLESKDWEKFQREWRQSANFFISREPKIKEANFEESDVPKGVPKERLQPGVPTEPID</sequence>
<dbReference type="AlphaFoldDB" id="A0A9D3WKA3"/>
<evidence type="ECO:0000256" key="1">
    <source>
        <dbReference type="SAM" id="MobiDB-lite"/>
    </source>
</evidence>
<protein>
    <submittedName>
        <fullName evidence="2">Uncharacterized protein</fullName>
    </submittedName>
</protein>
<keyword evidence="3" id="KW-1185">Reference proteome</keyword>
<comment type="caution">
    <text evidence="2">The sequence shown here is derived from an EMBL/GenBank/DDBJ whole genome shotgun (WGS) entry which is preliminary data.</text>
</comment>